<feature type="non-terminal residue" evidence="1">
    <location>
        <position position="1"/>
    </location>
</feature>
<comment type="caution">
    <text evidence="1">The sequence shown here is derived from an EMBL/GenBank/DDBJ whole genome shotgun (WGS) entry which is preliminary data.</text>
</comment>
<accession>A0A0F8ZU11</accession>
<evidence type="ECO:0000313" key="1">
    <source>
        <dbReference type="EMBL" id="KKK97343.1"/>
    </source>
</evidence>
<protein>
    <recommendedName>
        <fullName evidence="2">Antitoxin SocA-like Panacea domain-containing protein</fullName>
    </recommendedName>
</protein>
<proteinExistence type="predicted"/>
<reference evidence="1" key="1">
    <citation type="journal article" date="2015" name="Nature">
        <title>Complex archaea that bridge the gap between prokaryotes and eukaryotes.</title>
        <authorList>
            <person name="Spang A."/>
            <person name="Saw J.H."/>
            <person name="Jorgensen S.L."/>
            <person name="Zaremba-Niedzwiedzka K."/>
            <person name="Martijn J."/>
            <person name="Lind A.E."/>
            <person name="van Eijk R."/>
            <person name="Schleper C."/>
            <person name="Guy L."/>
            <person name="Ettema T.J."/>
        </authorList>
    </citation>
    <scope>NUCLEOTIDE SEQUENCE</scope>
</reference>
<name>A0A0F8ZU11_9ZZZZ</name>
<gene>
    <name evidence="1" type="ORF">LCGC14_2653720</name>
</gene>
<organism evidence="1">
    <name type="scientific">marine sediment metagenome</name>
    <dbReference type="NCBI Taxonomy" id="412755"/>
    <lineage>
        <taxon>unclassified sequences</taxon>
        <taxon>metagenomes</taxon>
        <taxon>ecological metagenomes</taxon>
    </lineage>
</organism>
<sequence>VDLYMFNRIQNRGNTFAVKLMYLFEEKLFKSNIIGPRYKIRKDRYGPYNGEIRKDLENLVKMGYLKLDMIYYEKYDDTYNLYCKNNKTRRFLKEIDDLIKENSIVFNIFDEIINEFGRYNGKVLKDYVYSLGKTGVRNKKMKNYRLNELVLDPLYLREPNFKFELDEDWYDTVEILLDPVLYQEHLNAIKDVREGNVLLYKPK</sequence>
<dbReference type="EMBL" id="LAZR01046093">
    <property type="protein sequence ID" value="KKK97343.1"/>
    <property type="molecule type" value="Genomic_DNA"/>
</dbReference>
<dbReference type="AlphaFoldDB" id="A0A0F8ZU11"/>
<evidence type="ECO:0008006" key="2">
    <source>
        <dbReference type="Google" id="ProtNLM"/>
    </source>
</evidence>